<feature type="domain" description="CheW-like" evidence="5">
    <location>
        <begin position="93"/>
        <end position="247"/>
    </location>
</feature>
<dbReference type="AlphaFoldDB" id="A0AAU8J840"/>
<dbReference type="PANTHER" id="PTHR22617:SF45">
    <property type="entry name" value="CHEMOTAXIS PROTEIN CHEW"/>
    <property type="match status" value="1"/>
</dbReference>
<sequence length="250" mass="27733">MSKDCWNQIGVMGNCTCPELEQLIHCRNCPVYLAANPRLVEHEATGEDRDSLSESAIANRGTNPLPPETKEVPLDSDGDTLANGLTTLDSSNTVSVLIFRLGVEWFGLSAKLFKEVTQTKKIHTVPHRSNQIFLGVVNVRGELLLCISLRHLLGLGTTDSQLKNAGKPTHLSPVVYQRMIVMAKDGNSWVFPADEVYGIERLNAQELENTAAVNAKSNGVYTQALMKWKDGLINLLDDELLFYTLERRIL</sequence>
<protein>
    <recommendedName>
        <fullName evidence="2">Chemotaxis protein CheW</fullName>
    </recommendedName>
</protein>
<dbReference type="Gene3D" id="2.40.50.180">
    <property type="entry name" value="CheA-289, Domain 4"/>
    <property type="match status" value="1"/>
</dbReference>
<dbReference type="InterPro" id="IPR002545">
    <property type="entry name" value="CheW-lke_dom"/>
</dbReference>
<comment type="subcellular location">
    <subcellularLocation>
        <location evidence="1">Cytoplasm</location>
    </subcellularLocation>
</comment>
<reference evidence="6" key="1">
    <citation type="submission" date="2024-07" db="EMBL/GenBank/DDBJ databases">
        <authorList>
            <person name="Kim Y.J."/>
            <person name="Jeong J.Y."/>
        </authorList>
    </citation>
    <scope>NUCLEOTIDE SEQUENCE</scope>
    <source>
        <strain evidence="6">GIHE-MW2</strain>
    </source>
</reference>
<evidence type="ECO:0000259" key="5">
    <source>
        <dbReference type="PROSITE" id="PS50851"/>
    </source>
</evidence>
<accession>A0AAU8J840</accession>
<dbReference type="SUPFAM" id="SSF50341">
    <property type="entry name" value="CheW-like"/>
    <property type="match status" value="1"/>
</dbReference>
<dbReference type="PANTHER" id="PTHR22617">
    <property type="entry name" value="CHEMOTAXIS SENSOR HISTIDINE KINASE-RELATED"/>
    <property type="match status" value="1"/>
</dbReference>
<feature type="region of interest" description="Disordered" evidence="4">
    <location>
        <begin position="44"/>
        <end position="72"/>
    </location>
</feature>
<evidence type="ECO:0000256" key="2">
    <source>
        <dbReference type="ARBA" id="ARBA00021483"/>
    </source>
</evidence>
<dbReference type="SMART" id="SM00260">
    <property type="entry name" value="CheW"/>
    <property type="match status" value="1"/>
</dbReference>
<dbReference type="Pfam" id="PF01584">
    <property type="entry name" value="CheW"/>
    <property type="match status" value="1"/>
</dbReference>
<evidence type="ECO:0000256" key="4">
    <source>
        <dbReference type="SAM" id="MobiDB-lite"/>
    </source>
</evidence>
<dbReference type="EMBL" id="CP159837">
    <property type="protein sequence ID" value="XCM34478.1"/>
    <property type="molecule type" value="Genomic_DNA"/>
</dbReference>
<dbReference type="InterPro" id="IPR039315">
    <property type="entry name" value="CheW"/>
</dbReference>
<dbReference type="PROSITE" id="PS50851">
    <property type="entry name" value="CHEW"/>
    <property type="match status" value="1"/>
</dbReference>
<dbReference type="GO" id="GO:0006935">
    <property type="term" value="P:chemotaxis"/>
    <property type="evidence" value="ECO:0007669"/>
    <property type="project" value="InterPro"/>
</dbReference>
<organism evidence="6">
    <name type="scientific">Planktothricoides raciborskii GIHE-MW2</name>
    <dbReference type="NCBI Taxonomy" id="2792601"/>
    <lineage>
        <taxon>Bacteria</taxon>
        <taxon>Bacillati</taxon>
        <taxon>Cyanobacteriota</taxon>
        <taxon>Cyanophyceae</taxon>
        <taxon>Oscillatoriophycideae</taxon>
        <taxon>Oscillatoriales</taxon>
        <taxon>Oscillatoriaceae</taxon>
        <taxon>Planktothricoides</taxon>
    </lineage>
</organism>
<dbReference type="InterPro" id="IPR036061">
    <property type="entry name" value="CheW-like_dom_sf"/>
</dbReference>
<proteinExistence type="predicted"/>
<dbReference type="GO" id="GO:0005829">
    <property type="term" value="C:cytosol"/>
    <property type="evidence" value="ECO:0007669"/>
    <property type="project" value="TreeGrafter"/>
</dbReference>
<dbReference type="Gene3D" id="2.30.30.40">
    <property type="entry name" value="SH3 Domains"/>
    <property type="match status" value="1"/>
</dbReference>
<evidence type="ECO:0000256" key="1">
    <source>
        <dbReference type="ARBA" id="ARBA00004496"/>
    </source>
</evidence>
<dbReference type="RefSeq" id="WP_354634578.1">
    <property type="nucleotide sequence ID" value="NZ_CP159837.1"/>
</dbReference>
<name>A0AAU8J840_9CYAN</name>
<dbReference type="GO" id="GO:0007165">
    <property type="term" value="P:signal transduction"/>
    <property type="evidence" value="ECO:0007669"/>
    <property type="project" value="InterPro"/>
</dbReference>
<evidence type="ECO:0000256" key="3">
    <source>
        <dbReference type="ARBA" id="ARBA00022490"/>
    </source>
</evidence>
<keyword evidence="3" id="KW-0963">Cytoplasm</keyword>
<evidence type="ECO:0000313" key="6">
    <source>
        <dbReference type="EMBL" id="XCM34478.1"/>
    </source>
</evidence>
<gene>
    <name evidence="6" type="ORF">ABWT76_003078</name>
</gene>
<feature type="compositionally biased region" description="Polar residues" evidence="4">
    <location>
        <begin position="53"/>
        <end position="62"/>
    </location>
</feature>